<dbReference type="RefSeq" id="XP_033679802.1">
    <property type="nucleotide sequence ID" value="XM_033836424.1"/>
</dbReference>
<feature type="region of interest" description="Disordered" evidence="1">
    <location>
        <begin position="1"/>
        <end position="58"/>
    </location>
</feature>
<organism evidence="2 3">
    <name type="scientific">Trematosphaeria pertusa</name>
    <dbReference type="NCBI Taxonomy" id="390896"/>
    <lineage>
        <taxon>Eukaryota</taxon>
        <taxon>Fungi</taxon>
        <taxon>Dikarya</taxon>
        <taxon>Ascomycota</taxon>
        <taxon>Pezizomycotina</taxon>
        <taxon>Dothideomycetes</taxon>
        <taxon>Pleosporomycetidae</taxon>
        <taxon>Pleosporales</taxon>
        <taxon>Massarineae</taxon>
        <taxon>Trematosphaeriaceae</taxon>
        <taxon>Trematosphaeria</taxon>
    </lineage>
</organism>
<evidence type="ECO:0000313" key="2">
    <source>
        <dbReference type="EMBL" id="KAF2244798.1"/>
    </source>
</evidence>
<keyword evidence="3" id="KW-1185">Reference proteome</keyword>
<dbReference type="Proteomes" id="UP000800094">
    <property type="component" value="Unassembled WGS sequence"/>
</dbReference>
<dbReference type="InterPro" id="IPR038883">
    <property type="entry name" value="AN11006-like"/>
</dbReference>
<name>A0A6A6I471_9PLEO</name>
<accession>A0A6A6I471</accession>
<sequence length="305" mass="34460">MVQKSSLRSATRSGARSCRAALPGRTSSRSNGTAVAQVSEAPAPDNIKDPSIPPDGPSLLLQLPRELKDMIYEYALTNDHGLVEEASSAAINTRTRFRILDSHSRQSTHPNPLKEVCRETYYATRGLAIKFNDLTWRGNTPSAAVLHFERFLQQCAPFRKDWIKRIIFTFGSWPSLNLAFHFGPSTPPYDFCIQHPNAVVIVRLDCCIPFLSKIDYVYWVNAFHYVLRGSFPLPMLLGRDLLYEDCVLEWCGFQRPANLRFTCSTTFGERSQYVIRELLSGYYGFGDTVADAILQVMRALHKDGL</sequence>
<dbReference type="OrthoDB" id="4790878at2759"/>
<dbReference type="PANTHER" id="PTHR42085:SF1">
    <property type="entry name" value="F-BOX DOMAIN-CONTAINING PROTEIN"/>
    <property type="match status" value="1"/>
</dbReference>
<dbReference type="GeneID" id="54589754"/>
<dbReference type="EMBL" id="ML987202">
    <property type="protein sequence ID" value="KAF2244798.1"/>
    <property type="molecule type" value="Genomic_DNA"/>
</dbReference>
<feature type="compositionally biased region" description="Polar residues" evidence="1">
    <location>
        <begin position="1"/>
        <end position="14"/>
    </location>
</feature>
<dbReference type="PANTHER" id="PTHR42085">
    <property type="entry name" value="F-BOX DOMAIN-CONTAINING PROTEIN"/>
    <property type="match status" value="1"/>
</dbReference>
<gene>
    <name evidence="2" type="ORF">BU26DRAFT_86825</name>
</gene>
<feature type="compositionally biased region" description="Polar residues" evidence="1">
    <location>
        <begin position="25"/>
        <end position="36"/>
    </location>
</feature>
<protein>
    <recommendedName>
        <fullName evidence="4">F-box domain-containing protein</fullName>
    </recommendedName>
</protein>
<reference evidence="2" key="1">
    <citation type="journal article" date="2020" name="Stud. Mycol.">
        <title>101 Dothideomycetes genomes: a test case for predicting lifestyles and emergence of pathogens.</title>
        <authorList>
            <person name="Haridas S."/>
            <person name="Albert R."/>
            <person name="Binder M."/>
            <person name="Bloem J."/>
            <person name="Labutti K."/>
            <person name="Salamov A."/>
            <person name="Andreopoulos B."/>
            <person name="Baker S."/>
            <person name="Barry K."/>
            <person name="Bills G."/>
            <person name="Bluhm B."/>
            <person name="Cannon C."/>
            <person name="Castanera R."/>
            <person name="Culley D."/>
            <person name="Daum C."/>
            <person name="Ezra D."/>
            <person name="Gonzalez J."/>
            <person name="Henrissat B."/>
            <person name="Kuo A."/>
            <person name="Liang C."/>
            <person name="Lipzen A."/>
            <person name="Lutzoni F."/>
            <person name="Magnuson J."/>
            <person name="Mondo S."/>
            <person name="Nolan M."/>
            <person name="Ohm R."/>
            <person name="Pangilinan J."/>
            <person name="Park H.-J."/>
            <person name="Ramirez L."/>
            <person name="Alfaro M."/>
            <person name="Sun H."/>
            <person name="Tritt A."/>
            <person name="Yoshinaga Y."/>
            <person name="Zwiers L.-H."/>
            <person name="Turgeon B."/>
            <person name="Goodwin S."/>
            <person name="Spatafora J."/>
            <person name="Crous P."/>
            <person name="Grigoriev I."/>
        </authorList>
    </citation>
    <scope>NUCLEOTIDE SEQUENCE</scope>
    <source>
        <strain evidence="2">CBS 122368</strain>
    </source>
</reference>
<proteinExistence type="predicted"/>
<evidence type="ECO:0000313" key="3">
    <source>
        <dbReference type="Proteomes" id="UP000800094"/>
    </source>
</evidence>
<evidence type="ECO:0008006" key="4">
    <source>
        <dbReference type="Google" id="ProtNLM"/>
    </source>
</evidence>
<dbReference type="AlphaFoldDB" id="A0A6A6I471"/>
<evidence type="ECO:0000256" key="1">
    <source>
        <dbReference type="SAM" id="MobiDB-lite"/>
    </source>
</evidence>